<accession>A0A1M6HR19</accession>
<dbReference type="InterPro" id="IPR016195">
    <property type="entry name" value="Pol/histidinol_Pase-like"/>
</dbReference>
<feature type="signal peptide" evidence="1">
    <location>
        <begin position="1"/>
        <end position="21"/>
    </location>
</feature>
<dbReference type="GO" id="GO:0035312">
    <property type="term" value="F:5'-3' DNA exonuclease activity"/>
    <property type="evidence" value="ECO:0007669"/>
    <property type="project" value="TreeGrafter"/>
</dbReference>
<organism evidence="3 4">
    <name type="scientific">Tangfeifania diversioriginum</name>
    <dbReference type="NCBI Taxonomy" id="1168035"/>
    <lineage>
        <taxon>Bacteria</taxon>
        <taxon>Pseudomonadati</taxon>
        <taxon>Bacteroidota</taxon>
        <taxon>Bacteroidia</taxon>
        <taxon>Marinilabiliales</taxon>
        <taxon>Prolixibacteraceae</taxon>
        <taxon>Tangfeifania</taxon>
    </lineage>
</organism>
<dbReference type="Proteomes" id="UP000184050">
    <property type="component" value="Unassembled WGS sequence"/>
</dbReference>
<dbReference type="SUPFAM" id="SSF89550">
    <property type="entry name" value="PHP domain-like"/>
    <property type="match status" value="1"/>
</dbReference>
<dbReference type="PANTHER" id="PTHR42924">
    <property type="entry name" value="EXONUCLEASE"/>
    <property type="match status" value="1"/>
</dbReference>
<feature type="chain" id="PRO_5012364429" description="Polymerase/histidinol phosphatase N-terminal domain-containing protein" evidence="1">
    <location>
        <begin position="22"/>
        <end position="371"/>
    </location>
</feature>
<keyword evidence="1" id="KW-0732">Signal</keyword>
<dbReference type="EMBL" id="FQZE01000014">
    <property type="protein sequence ID" value="SHJ24648.1"/>
    <property type="molecule type" value="Genomic_DNA"/>
</dbReference>
<dbReference type="Gene3D" id="3.20.20.140">
    <property type="entry name" value="Metal-dependent hydrolases"/>
    <property type="match status" value="1"/>
</dbReference>
<keyword evidence="4" id="KW-1185">Reference proteome</keyword>
<dbReference type="PANTHER" id="PTHR42924:SF3">
    <property type="entry name" value="POLYMERASE_HISTIDINOL PHOSPHATASE N-TERMINAL DOMAIN-CONTAINING PROTEIN"/>
    <property type="match status" value="1"/>
</dbReference>
<dbReference type="AlphaFoldDB" id="A0A1M6HR19"/>
<dbReference type="Pfam" id="PF16392">
    <property type="entry name" value="DUF5001"/>
    <property type="match status" value="1"/>
</dbReference>
<evidence type="ECO:0000313" key="3">
    <source>
        <dbReference type="EMBL" id="SHJ24648.1"/>
    </source>
</evidence>
<dbReference type="OrthoDB" id="9804333at2"/>
<sequence>MQKFTYLILSVLLFTAQLSMGQTRKVIHIPDIPGYQTLKCDFHMHTVFSDGTVWPTVRVEEAWREGLDVISITDHIEYRPHSKDVVSDHNRSYEIASPLAEKLNLILVKGAEITRGMPPGHLNTLFIKNANLLERDDVFDALQEARDQGAFILWNHPGWKAQQPDTTLWWIEHTRLLNSDLLHGIEVYNYKSYYPEAIDWANDKNLTMFANTDIHPPIAMAYDVENSHRPLTLVFANSRTQKGVREALFNKRTVVYYNNTLMGQAALLEPLFFASLKIEKTPLELKNGEAKVIEIENTSDVDFELELVQPGIGFDAPARVTLEAHRVTPIELRGNSDQLSSMNKLEAYYQVNNMAVSSTENLVVTFSFANN</sequence>
<dbReference type="SMART" id="SM00481">
    <property type="entry name" value="POLIIIAc"/>
    <property type="match status" value="1"/>
</dbReference>
<dbReference type="InterPro" id="IPR052018">
    <property type="entry name" value="PHP_domain"/>
</dbReference>
<evidence type="ECO:0000259" key="2">
    <source>
        <dbReference type="SMART" id="SM00481"/>
    </source>
</evidence>
<dbReference type="RefSeq" id="WP_073169086.1">
    <property type="nucleotide sequence ID" value="NZ_FQZE01000014.1"/>
</dbReference>
<evidence type="ECO:0000313" key="4">
    <source>
        <dbReference type="Proteomes" id="UP000184050"/>
    </source>
</evidence>
<dbReference type="CDD" id="cd12112">
    <property type="entry name" value="PHP_HisPPase_Chlorobi_like"/>
    <property type="match status" value="1"/>
</dbReference>
<dbReference type="InterPro" id="IPR032165">
    <property type="entry name" value="DUF5001"/>
</dbReference>
<dbReference type="InterPro" id="IPR003141">
    <property type="entry name" value="Pol/His_phosphatase_N"/>
</dbReference>
<feature type="domain" description="Polymerase/histidinol phosphatase N-terminal" evidence="2">
    <location>
        <begin position="40"/>
        <end position="117"/>
    </location>
</feature>
<protein>
    <recommendedName>
        <fullName evidence="2">Polymerase/histidinol phosphatase N-terminal domain-containing protein</fullName>
    </recommendedName>
</protein>
<evidence type="ECO:0000256" key="1">
    <source>
        <dbReference type="SAM" id="SignalP"/>
    </source>
</evidence>
<proteinExistence type="predicted"/>
<dbReference type="GO" id="GO:0004534">
    <property type="term" value="F:5'-3' RNA exonuclease activity"/>
    <property type="evidence" value="ECO:0007669"/>
    <property type="project" value="TreeGrafter"/>
</dbReference>
<name>A0A1M6HR19_9BACT</name>
<dbReference type="STRING" id="1168035.SAMN05444280_11451"/>
<gene>
    <name evidence="3" type="ORF">SAMN05444280_11451</name>
</gene>
<reference evidence="3 4" key="1">
    <citation type="submission" date="2016-11" db="EMBL/GenBank/DDBJ databases">
        <authorList>
            <person name="Jaros S."/>
            <person name="Januszkiewicz K."/>
            <person name="Wedrychowicz H."/>
        </authorList>
    </citation>
    <scope>NUCLEOTIDE SEQUENCE [LARGE SCALE GENOMIC DNA]</scope>
    <source>
        <strain evidence="3 4">DSM 27063</strain>
    </source>
</reference>